<feature type="compositionally biased region" description="Polar residues" evidence="1">
    <location>
        <begin position="247"/>
        <end position="269"/>
    </location>
</feature>
<feature type="region of interest" description="Disordered" evidence="1">
    <location>
        <begin position="131"/>
        <end position="168"/>
    </location>
</feature>
<name>A0A7J7J5H1_BUGNE</name>
<reference evidence="2" key="1">
    <citation type="submission" date="2020-06" db="EMBL/GenBank/DDBJ databases">
        <title>Draft genome of Bugula neritina, a colonial animal packing powerful symbionts and potential medicines.</title>
        <authorList>
            <person name="Rayko M."/>
        </authorList>
    </citation>
    <scope>NUCLEOTIDE SEQUENCE [LARGE SCALE GENOMIC DNA]</scope>
    <source>
        <strain evidence="2">Kwan_BN1</strain>
    </source>
</reference>
<accession>A0A7J7J5H1</accession>
<feature type="region of interest" description="Disordered" evidence="1">
    <location>
        <begin position="1"/>
        <end position="61"/>
    </location>
</feature>
<keyword evidence="3" id="KW-1185">Reference proteome</keyword>
<comment type="caution">
    <text evidence="2">The sequence shown here is derived from an EMBL/GenBank/DDBJ whole genome shotgun (WGS) entry which is preliminary data.</text>
</comment>
<evidence type="ECO:0000256" key="1">
    <source>
        <dbReference type="SAM" id="MobiDB-lite"/>
    </source>
</evidence>
<sequence>MQPTPLKDCRSFQESNKFHVMPESPQYQVDTKPKNYAPKSVDTEEKGSLVGKSPEESEPVLVDATDTDSTFISQAKDVPSNFSEGSTARDKGCTKFDIDEFKGTESCDVNEIARQLLDSANKINQAKAAVKESDDNLRMATSSDEQPLITSAEITSPTSISHGPHKSLKQKSLVLEVKDGRLSQLDSVYKLGGSANSSEKIDSLKNFGGIFPESSSNSPNSSVSTSKKLLAVENRFQDREEMEKGISVNTPLITSTTQMSRSTKRSSGSFGEASKSKSVLGRLGPQRKSNRGRNGKDDGQDFGRSEPNKDSESHRFGRSKSPRHRSRSSKSANMPSRRISRHASPGASVNKMFSDPFLAFVHETLTGIILIGQYRKALAKSTEPETLLSKIDQEQINMRNRMLTDNGHLIIQMARCCIENPQDLERAFPNVNKDIGPILRNLDRDVITLIADTPIVVNT</sequence>
<dbReference type="Proteomes" id="UP000593567">
    <property type="component" value="Unassembled WGS sequence"/>
</dbReference>
<dbReference type="EMBL" id="VXIV02003140">
    <property type="protein sequence ID" value="KAF6020964.1"/>
    <property type="molecule type" value="Genomic_DNA"/>
</dbReference>
<organism evidence="2 3">
    <name type="scientific">Bugula neritina</name>
    <name type="common">Brown bryozoan</name>
    <name type="synonym">Sertularia neritina</name>
    <dbReference type="NCBI Taxonomy" id="10212"/>
    <lineage>
        <taxon>Eukaryota</taxon>
        <taxon>Metazoa</taxon>
        <taxon>Spiralia</taxon>
        <taxon>Lophotrochozoa</taxon>
        <taxon>Bryozoa</taxon>
        <taxon>Gymnolaemata</taxon>
        <taxon>Cheilostomatida</taxon>
        <taxon>Flustrina</taxon>
        <taxon>Buguloidea</taxon>
        <taxon>Bugulidae</taxon>
        <taxon>Bugula</taxon>
    </lineage>
</organism>
<feature type="compositionally biased region" description="Low complexity" evidence="1">
    <location>
        <begin position="214"/>
        <end position="226"/>
    </location>
</feature>
<gene>
    <name evidence="2" type="ORF">EB796_020767</name>
</gene>
<evidence type="ECO:0000313" key="3">
    <source>
        <dbReference type="Proteomes" id="UP000593567"/>
    </source>
</evidence>
<proteinExistence type="predicted"/>
<feature type="compositionally biased region" description="Polar residues" evidence="1">
    <location>
        <begin position="139"/>
        <end position="161"/>
    </location>
</feature>
<evidence type="ECO:0000313" key="2">
    <source>
        <dbReference type="EMBL" id="KAF6020964.1"/>
    </source>
</evidence>
<dbReference type="AlphaFoldDB" id="A0A7J7J5H1"/>
<feature type="compositionally biased region" description="Basic and acidic residues" evidence="1">
    <location>
        <begin position="235"/>
        <end position="244"/>
    </location>
</feature>
<feature type="region of interest" description="Disordered" evidence="1">
    <location>
        <begin position="192"/>
        <end position="348"/>
    </location>
</feature>
<protein>
    <submittedName>
        <fullName evidence="2">Uncharacterized protein</fullName>
    </submittedName>
</protein>
<feature type="compositionally biased region" description="Basic residues" evidence="1">
    <location>
        <begin position="316"/>
        <end position="328"/>
    </location>
</feature>
<feature type="compositionally biased region" description="Basic and acidic residues" evidence="1">
    <location>
        <begin position="294"/>
        <end position="315"/>
    </location>
</feature>